<evidence type="ECO:0000313" key="2">
    <source>
        <dbReference type="Proteomes" id="UP000189738"/>
    </source>
</evidence>
<proteinExistence type="predicted"/>
<sequence length="77" mass="9119">MISLGENRIVTKKMKLRCSKDKGRLWKLLVGKSYQVFNKKPYKHLKPVRLSELKICCIVLKDKGEIVIRSYHFSFYS</sequence>
<reference evidence="1 2" key="1">
    <citation type="submission" date="2016-02" db="EMBL/GenBank/DDBJ databases">
        <authorList>
            <person name="Nicholson A.C."/>
            <person name="Humrighouse B.W."/>
            <person name="Loparev V."/>
            <person name="Emery B."/>
            <person name="Graziano J."/>
            <person name="McQuiston J.R."/>
        </authorList>
    </citation>
    <scope>NUCLEOTIDE SEQUENCE [LARGE SCALE GENOMIC DNA]</scope>
    <source>
        <strain evidence="1 2">E6809</strain>
    </source>
</reference>
<evidence type="ECO:0000313" key="1">
    <source>
        <dbReference type="EMBL" id="AQX51354.1"/>
    </source>
</evidence>
<accession>A0A494GGJ0</accession>
<name>A0A494GGJ0_9FLAO</name>
<organism evidence="1 2">
    <name type="scientific">Elizabethkingia anophelis</name>
    <dbReference type="NCBI Taxonomy" id="1117645"/>
    <lineage>
        <taxon>Bacteria</taxon>
        <taxon>Pseudomonadati</taxon>
        <taxon>Bacteroidota</taxon>
        <taxon>Flavobacteriia</taxon>
        <taxon>Flavobacteriales</taxon>
        <taxon>Weeksellaceae</taxon>
        <taxon>Elizabethkingia</taxon>
    </lineage>
</organism>
<dbReference type="AlphaFoldDB" id="A0A494GGJ0"/>
<protein>
    <submittedName>
        <fullName evidence="1">Uncharacterized protein</fullName>
    </submittedName>
</protein>
<dbReference type="Proteomes" id="UP000189738">
    <property type="component" value="Chromosome"/>
</dbReference>
<gene>
    <name evidence="1" type="ORF">AYC66_11980</name>
</gene>
<dbReference type="EMBL" id="CP014339">
    <property type="protein sequence ID" value="AQX51354.1"/>
    <property type="molecule type" value="Genomic_DNA"/>
</dbReference>